<dbReference type="Proteomes" id="UP000051927">
    <property type="component" value="Unassembled WGS sequence"/>
</dbReference>
<keyword evidence="5" id="KW-0786">Thiamine pyrophosphate</keyword>
<comment type="cofactor">
    <cofactor evidence="1">
        <name>thiamine diphosphate</name>
        <dbReference type="ChEBI" id="CHEBI:58937"/>
    </cofactor>
</comment>
<dbReference type="PANTHER" id="PTHR47514">
    <property type="entry name" value="TRANSKETOLASE N-TERMINAL SECTION-RELATED"/>
    <property type="match status" value="1"/>
</dbReference>
<dbReference type="InterPro" id="IPR005474">
    <property type="entry name" value="Transketolase_N"/>
</dbReference>
<evidence type="ECO:0000313" key="7">
    <source>
        <dbReference type="EMBL" id="KRO02483.1"/>
    </source>
</evidence>
<evidence type="ECO:0000256" key="5">
    <source>
        <dbReference type="ARBA" id="ARBA00023052"/>
    </source>
</evidence>
<sequence>MPSSNLPERDLSDLEIELAANSMRRNIITMLEKSKSGHPGGSLSSADIVATLFFSGAMKYNHNNPEDHTQDRFFLSKGHVAPVVYAAYYLLGWLHDDDMMTLRQLGSRLQGHPDNHACPGFEVCSGSLGQGLSVAAGCALGLKLTSLETGERSPKVFVLLGDGELQEGSNWEALMFAAHHKLDNLIALVDFNNLQIDGHVTDVCSLGDLGEKLRAFGWNVIRINGHDVLEVRKALLAARDGKEAGNTAPTAIICTTVKGKGVSFMEDKVNWHGVAPSEAQAEQAREELDAARELLLIQAESTKEAADV</sequence>
<dbReference type="CDD" id="cd02012">
    <property type="entry name" value="TPP_TK"/>
    <property type="match status" value="1"/>
</dbReference>
<dbReference type="InterPro" id="IPR029061">
    <property type="entry name" value="THDP-binding"/>
</dbReference>
<keyword evidence="4" id="KW-0479">Metal-binding</keyword>
<dbReference type="SUPFAM" id="SSF52518">
    <property type="entry name" value="Thiamin diphosphate-binding fold (THDP-binding)"/>
    <property type="match status" value="1"/>
</dbReference>
<dbReference type="GeneID" id="84904710"/>
<accession>A0ABR5Q0W2</accession>
<evidence type="ECO:0000256" key="4">
    <source>
        <dbReference type="ARBA" id="ARBA00022723"/>
    </source>
</evidence>
<comment type="caution">
    <text evidence="7">The sequence shown here is derived from an EMBL/GenBank/DDBJ whole genome shotgun (WGS) entry which is preliminary data.</text>
</comment>
<dbReference type="PROSITE" id="PS00801">
    <property type="entry name" value="TRANSKETOLASE_1"/>
    <property type="match status" value="1"/>
</dbReference>
<evidence type="ECO:0000256" key="3">
    <source>
        <dbReference type="ARBA" id="ARBA00022679"/>
    </source>
</evidence>
<reference evidence="7 8" key="1">
    <citation type="journal article" date="2015" name="Genome Announc.">
        <title>Expanding the biotechnology potential of lactobacilli through comparative genomics of 213 strains and associated genera.</title>
        <authorList>
            <person name="Sun Z."/>
            <person name="Harris H.M."/>
            <person name="McCann A."/>
            <person name="Guo C."/>
            <person name="Argimon S."/>
            <person name="Zhang W."/>
            <person name="Yang X."/>
            <person name="Jeffery I.B."/>
            <person name="Cooney J.C."/>
            <person name="Kagawa T.F."/>
            <person name="Liu W."/>
            <person name="Song Y."/>
            <person name="Salvetti E."/>
            <person name="Wrobel A."/>
            <person name="Rasinkangas P."/>
            <person name="Parkhill J."/>
            <person name="Rea M.C."/>
            <person name="O'Sullivan O."/>
            <person name="Ritari J."/>
            <person name="Douillard F.P."/>
            <person name="Paul Ross R."/>
            <person name="Yang R."/>
            <person name="Briner A.E."/>
            <person name="Felis G.E."/>
            <person name="de Vos W.M."/>
            <person name="Barrangou R."/>
            <person name="Klaenhammer T.R."/>
            <person name="Caufield P.W."/>
            <person name="Cui Y."/>
            <person name="Zhang H."/>
            <person name="O'Toole P.W."/>
        </authorList>
    </citation>
    <scope>NUCLEOTIDE SEQUENCE [LARGE SCALE GENOMIC DNA]</scope>
    <source>
        <strain evidence="7 8">DSM 7090</strain>
    </source>
</reference>
<gene>
    <name evidence="7" type="ORF">IV60_GL000930</name>
</gene>
<evidence type="ECO:0000313" key="8">
    <source>
        <dbReference type="Proteomes" id="UP000051927"/>
    </source>
</evidence>
<protein>
    <submittedName>
        <fullName evidence="7">Transketolase</fullName>
    </submittedName>
</protein>
<dbReference type="EMBL" id="JQCP01000002">
    <property type="protein sequence ID" value="KRO02483.1"/>
    <property type="molecule type" value="Genomic_DNA"/>
</dbReference>
<organism evidence="7 8">
    <name type="scientific">Lancefieldella rimae</name>
    <dbReference type="NCBI Taxonomy" id="1383"/>
    <lineage>
        <taxon>Bacteria</taxon>
        <taxon>Bacillati</taxon>
        <taxon>Actinomycetota</taxon>
        <taxon>Coriobacteriia</taxon>
        <taxon>Coriobacteriales</taxon>
        <taxon>Atopobiaceae</taxon>
        <taxon>Lancefieldella</taxon>
    </lineage>
</organism>
<dbReference type="InterPro" id="IPR049557">
    <property type="entry name" value="Transketolase_CS"/>
</dbReference>
<dbReference type="RefSeq" id="WP_003149193.1">
    <property type="nucleotide sequence ID" value="NZ_JQCP01000002.1"/>
</dbReference>
<name>A0ABR5Q0W2_9ACTN</name>
<dbReference type="Gene3D" id="3.40.50.970">
    <property type="match status" value="1"/>
</dbReference>
<feature type="domain" description="Transketolase N-terminal" evidence="6">
    <location>
        <begin position="19"/>
        <end position="291"/>
    </location>
</feature>
<evidence type="ECO:0000259" key="6">
    <source>
        <dbReference type="Pfam" id="PF00456"/>
    </source>
</evidence>
<dbReference type="Pfam" id="PF00456">
    <property type="entry name" value="Transketolase_N"/>
    <property type="match status" value="1"/>
</dbReference>
<evidence type="ECO:0000256" key="2">
    <source>
        <dbReference type="ARBA" id="ARBA00007131"/>
    </source>
</evidence>
<keyword evidence="8" id="KW-1185">Reference proteome</keyword>
<dbReference type="PANTHER" id="PTHR47514:SF1">
    <property type="entry name" value="TRANSKETOLASE N-TERMINAL SECTION-RELATED"/>
    <property type="match status" value="1"/>
</dbReference>
<proteinExistence type="inferred from homology"/>
<evidence type="ECO:0000256" key="1">
    <source>
        <dbReference type="ARBA" id="ARBA00001964"/>
    </source>
</evidence>
<keyword evidence="3" id="KW-0808">Transferase</keyword>
<comment type="similarity">
    <text evidence="2">Belongs to the transketolase family.</text>
</comment>